<name>A0A1S7TVW2_9HYPH</name>
<gene>
    <name evidence="3" type="ORF">AGR7A_Lc120238</name>
</gene>
<evidence type="ECO:0000313" key="4">
    <source>
        <dbReference type="Proteomes" id="UP000192140"/>
    </source>
</evidence>
<accession>A0A1S7TVW2</accession>
<keyword evidence="1" id="KW-1133">Transmembrane helix</keyword>
<comment type="caution">
    <text evidence="3">The sequence shown here is derived from an EMBL/GenBank/DDBJ whole genome shotgun (WGS) entry which is preliminary data.</text>
</comment>
<reference evidence="3" key="1">
    <citation type="submission" date="2016-01" db="EMBL/GenBank/DDBJ databases">
        <authorList>
            <person name="Regsiter A."/>
            <person name="william w."/>
        </authorList>
    </citation>
    <scope>NUCLEOTIDE SEQUENCE</scope>
    <source>
        <strain evidence="3">NCPPB 1641</strain>
    </source>
</reference>
<evidence type="ECO:0000256" key="2">
    <source>
        <dbReference type="SAM" id="SignalP"/>
    </source>
</evidence>
<evidence type="ECO:0000256" key="1">
    <source>
        <dbReference type="SAM" id="Phobius"/>
    </source>
</evidence>
<keyword evidence="1" id="KW-0812">Transmembrane</keyword>
<organism evidence="3 4">
    <name type="scientific">Agrobacterium deltaense NCPPB 1641</name>
    <dbReference type="NCBI Taxonomy" id="1183425"/>
    <lineage>
        <taxon>Bacteria</taxon>
        <taxon>Pseudomonadati</taxon>
        <taxon>Pseudomonadota</taxon>
        <taxon>Alphaproteobacteria</taxon>
        <taxon>Hyphomicrobiales</taxon>
        <taxon>Rhizobiaceae</taxon>
        <taxon>Rhizobium/Agrobacterium group</taxon>
        <taxon>Agrobacterium</taxon>
    </lineage>
</organism>
<protein>
    <submittedName>
        <fullName evidence="3">Uncharacterized protein</fullName>
    </submittedName>
</protein>
<keyword evidence="2" id="KW-0732">Signal</keyword>
<feature type="signal peptide" evidence="2">
    <location>
        <begin position="1"/>
        <end position="27"/>
    </location>
</feature>
<feature type="chain" id="PRO_5012639394" evidence="2">
    <location>
        <begin position="28"/>
        <end position="171"/>
    </location>
</feature>
<dbReference type="Proteomes" id="UP000192140">
    <property type="component" value="Unassembled WGS sequence"/>
</dbReference>
<dbReference type="AlphaFoldDB" id="A0A1S7TVW2"/>
<dbReference type="EMBL" id="FCNP01000033">
    <property type="protein sequence ID" value="CVI58749.1"/>
    <property type="molecule type" value="Genomic_DNA"/>
</dbReference>
<keyword evidence="4" id="KW-1185">Reference proteome</keyword>
<keyword evidence="1" id="KW-0472">Membrane</keyword>
<proteinExistence type="predicted"/>
<sequence>MRPIHWIIAAAMALVCLVAFFFAPAWAQDAAPVIAPSSWLYEVWTIVQPVVVLLVSTVGPVLVTWISARLIALLKVTDEKQRVEIEAKLRDALHQSATNALRYALSKAGVPNGVIQIGGAVNDAVLAEAAKYVAEKNPEALQKLGVDAKALNDILLSKLPELIQQTKGTPT</sequence>
<evidence type="ECO:0000313" key="3">
    <source>
        <dbReference type="EMBL" id="CVI58749.1"/>
    </source>
</evidence>
<feature type="transmembrane region" description="Helical" evidence="1">
    <location>
        <begin position="51"/>
        <end position="72"/>
    </location>
</feature>
<dbReference type="RefSeq" id="WP_080854095.1">
    <property type="nucleotide sequence ID" value="NZ_LT009776.1"/>
</dbReference>